<protein>
    <submittedName>
        <fullName evidence="1">Uncharacterized protein</fullName>
    </submittedName>
</protein>
<gene>
    <name evidence="1" type="ORF">AML91_12095</name>
</gene>
<accession>A0ABR5SWQ5</accession>
<organism evidence="1 2">
    <name type="scientific">Paenibacillus jilunlii</name>
    <dbReference type="NCBI Taxonomy" id="682956"/>
    <lineage>
        <taxon>Bacteria</taxon>
        <taxon>Bacillati</taxon>
        <taxon>Bacillota</taxon>
        <taxon>Bacilli</taxon>
        <taxon>Bacillales</taxon>
        <taxon>Paenibacillaceae</taxon>
        <taxon>Paenibacillus</taxon>
    </lineage>
</organism>
<dbReference type="EMBL" id="LIPY01000110">
    <property type="protein sequence ID" value="KWX75558.1"/>
    <property type="molecule type" value="Genomic_DNA"/>
</dbReference>
<comment type="caution">
    <text evidence="1">The sequence shown here is derived from an EMBL/GenBank/DDBJ whole genome shotgun (WGS) entry which is preliminary data.</text>
</comment>
<dbReference type="Proteomes" id="UP000070252">
    <property type="component" value="Unassembled WGS sequence"/>
</dbReference>
<evidence type="ECO:0000313" key="1">
    <source>
        <dbReference type="EMBL" id="KWX75558.1"/>
    </source>
</evidence>
<reference evidence="1 2" key="1">
    <citation type="submission" date="2015-08" db="EMBL/GenBank/DDBJ databases">
        <title>Genome of Paenibacillus jilunlii.</title>
        <authorList>
            <person name="Sant'Anna F.H."/>
            <person name="Ambrosini A."/>
            <person name="Souza R."/>
            <person name="Bach E."/>
            <person name="Fernandes G."/>
            <person name="Balsanelli E."/>
            <person name="Baura V.A."/>
            <person name="Pedrosa F.O."/>
            <person name="Souza E.M."/>
            <person name="Passaglia L."/>
        </authorList>
    </citation>
    <scope>NUCLEOTIDE SEQUENCE [LARGE SCALE GENOMIC DNA]</scope>
    <source>
        <strain evidence="1 2">DSM 23019</strain>
    </source>
</reference>
<keyword evidence="2" id="KW-1185">Reference proteome</keyword>
<proteinExistence type="predicted"/>
<name>A0ABR5SWQ5_9BACL</name>
<sequence>MSLMYYPYYILWEKIGKQAGGGLLYWTKVQDGAISYISMKRYARINGETGVLKKKPWLAAKQEQRLIYTLNEGKSVYY</sequence>
<evidence type="ECO:0000313" key="2">
    <source>
        <dbReference type="Proteomes" id="UP000070252"/>
    </source>
</evidence>